<dbReference type="InterPro" id="IPR001602">
    <property type="entry name" value="UPF0047_YjbQ-like"/>
</dbReference>
<dbReference type="InterPro" id="IPR035917">
    <property type="entry name" value="YjbQ-like_sf"/>
</dbReference>
<dbReference type="PANTHER" id="PTHR30615:SF8">
    <property type="entry name" value="UPF0047 PROTEIN C4A8.02C"/>
    <property type="match status" value="1"/>
</dbReference>
<dbReference type="Pfam" id="PF01894">
    <property type="entry name" value="YjbQ"/>
    <property type="match status" value="1"/>
</dbReference>
<protein>
    <recommendedName>
        <fullName evidence="4">Secondary thiamine-phosphate synthase enzyme</fullName>
    </recommendedName>
</protein>
<dbReference type="PANTHER" id="PTHR30615">
    <property type="entry name" value="UNCHARACTERIZED PROTEIN YJBQ-RELATED"/>
    <property type="match status" value="1"/>
</dbReference>
<dbReference type="Proteomes" id="UP000587586">
    <property type="component" value="Unassembled WGS sequence"/>
</dbReference>
<organism evidence="2 3">
    <name type="scientific">Geomonas limicola</name>
    <dbReference type="NCBI Taxonomy" id="2740186"/>
    <lineage>
        <taxon>Bacteria</taxon>
        <taxon>Pseudomonadati</taxon>
        <taxon>Thermodesulfobacteriota</taxon>
        <taxon>Desulfuromonadia</taxon>
        <taxon>Geobacterales</taxon>
        <taxon>Geobacteraceae</taxon>
        <taxon>Geomonas</taxon>
    </lineage>
</organism>
<dbReference type="NCBIfam" id="TIGR00149">
    <property type="entry name" value="TIGR00149_YjbQ"/>
    <property type="match status" value="1"/>
</dbReference>
<name>A0A6V8N9X0_9BACT</name>
<keyword evidence="3" id="KW-1185">Reference proteome</keyword>
<sequence>MISYLTLRSRERTELIDITAQVEDLVSAARISSGCCDVFVMHTTAGVTVNEGADPAVKRDIAECLNRLVPNAHYFTHAEGNSAAHVKSSLVGTCQRLLIDRGKLILGTWQAIYFCEFDGPRERKVAVRISIDS</sequence>
<dbReference type="AlphaFoldDB" id="A0A6V8N9X0"/>
<dbReference type="RefSeq" id="WP_183361984.1">
    <property type="nucleotide sequence ID" value="NZ_BLXZ01000006.1"/>
</dbReference>
<dbReference type="Gene3D" id="2.60.120.460">
    <property type="entry name" value="YjbQ-like"/>
    <property type="match status" value="1"/>
</dbReference>
<dbReference type="SUPFAM" id="SSF111038">
    <property type="entry name" value="YjbQ-like"/>
    <property type="match status" value="1"/>
</dbReference>
<reference evidence="3" key="1">
    <citation type="submission" date="2020-06" db="EMBL/GenBank/DDBJ databases">
        <title>Draft genomic sequecing of Geomonas sp. Red745.</title>
        <authorList>
            <person name="Itoh H."/>
            <person name="Xu Z.X."/>
            <person name="Ushijima N."/>
            <person name="Masuda Y."/>
            <person name="Shiratori Y."/>
            <person name="Senoo K."/>
        </authorList>
    </citation>
    <scope>NUCLEOTIDE SEQUENCE [LARGE SCALE GENOMIC DNA]</scope>
    <source>
        <strain evidence="3">Red745</strain>
    </source>
</reference>
<accession>A0A6V8N9X0</accession>
<evidence type="ECO:0000313" key="3">
    <source>
        <dbReference type="Proteomes" id="UP000587586"/>
    </source>
</evidence>
<evidence type="ECO:0008006" key="4">
    <source>
        <dbReference type="Google" id="ProtNLM"/>
    </source>
</evidence>
<dbReference type="EMBL" id="BLXZ01000006">
    <property type="protein sequence ID" value="GFO69395.1"/>
    <property type="molecule type" value="Genomic_DNA"/>
</dbReference>
<evidence type="ECO:0000313" key="2">
    <source>
        <dbReference type="EMBL" id="GFO69395.1"/>
    </source>
</evidence>
<comment type="caution">
    <text evidence="2">The sequence shown here is derived from an EMBL/GenBank/DDBJ whole genome shotgun (WGS) entry which is preliminary data.</text>
</comment>
<comment type="similarity">
    <text evidence="1">Belongs to the UPF0047 family.</text>
</comment>
<gene>
    <name evidence="2" type="ORF">GMLC_29740</name>
</gene>
<dbReference type="PIRSF" id="PIRSF004681">
    <property type="entry name" value="UCP004681"/>
    <property type="match status" value="1"/>
</dbReference>
<proteinExistence type="inferred from homology"/>
<evidence type="ECO:0000256" key="1">
    <source>
        <dbReference type="ARBA" id="ARBA00005534"/>
    </source>
</evidence>